<feature type="compositionally biased region" description="Low complexity" evidence="2">
    <location>
        <begin position="294"/>
        <end position="313"/>
    </location>
</feature>
<feature type="compositionally biased region" description="Pro residues" evidence="2">
    <location>
        <begin position="246"/>
        <end position="257"/>
    </location>
</feature>
<accession>A0AAW7M0E4</accession>
<dbReference type="Pfam" id="PF00498">
    <property type="entry name" value="FHA"/>
    <property type="match status" value="1"/>
</dbReference>
<dbReference type="SUPFAM" id="SSF49879">
    <property type="entry name" value="SMAD/FHA domain"/>
    <property type="match status" value="1"/>
</dbReference>
<evidence type="ECO:0000256" key="1">
    <source>
        <dbReference type="ARBA" id="ARBA00022553"/>
    </source>
</evidence>
<evidence type="ECO:0000313" key="6">
    <source>
        <dbReference type="Proteomes" id="UP001172737"/>
    </source>
</evidence>
<organism evidence="5 6">
    <name type="scientific">Demequina lignilytica</name>
    <dbReference type="NCBI Taxonomy" id="3051663"/>
    <lineage>
        <taxon>Bacteria</taxon>
        <taxon>Bacillati</taxon>
        <taxon>Actinomycetota</taxon>
        <taxon>Actinomycetes</taxon>
        <taxon>Micrococcales</taxon>
        <taxon>Demequinaceae</taxon>
        <taxon>Demequina</taxon>
    </lineage>
</organism>
<keyword evidence="3" id="KW-1133">Transmembrane helix</keyword>
<feature type="transmembrane region" description="Helical" evidence="3">
    <location>
        <begin position="6"/>
        <end position="32"/>
    </location>
</feature>
<protein>
    <submittedName>
        <fullName evidence="5">FHA domain-containing protein</fullName>
    </submittedName>
</protein>
<evidence type="ECO:0000256" key="2">
    <source>
        <dbReference type="SAM" id="MobiDB-lite"/>
    </source>
</evidence>
<feature type="compositionally biased region" description="Low complexity" evidence="2">
    <location>
        <begin position="374"/>
        <end position="396"/>
    </location>
</feature>
<feature type="compositionally biased region" description="Pro residues" evidence="2">
    <location>
        <begin position="397"/>
        <end position="409"/>
    </location>
</feature>
<feature type="compositionally biased region" description="Acidic residues" evidence="2">
    <location>
        <begin position="346"/>
        <end position="358"/>
    </location>
</feature>
<keyword evidence="3" id="KW-0472">Membrane</keyword>
<dbReference type="InterPro" id="IPR000253">
    <property type="entry name" value="FHA_dom"/>
</dbReference>
<feature type="transmembrane region" description="Helical" evidence="3">
    <location>
        <begin position="122"/>
        <end position="145"/>
    </location>
</feature>
<dbReference type="Gene3D" id="2.60.200.20">
    <property type="match status" value="1"/>
</dbReference>
<dbReference type="Proteomes" id="UP001172737">
    <property type="component" value="Unassembled WGS sequence"/>
</dbReference>
<evidence type="ECO:0000256" key="3">
    <source>
        <dbReference type="SAM" id="Phobius"/>
    </source>
</evidence>
<comment type="caution">
    <text evidence="5">The sequence shown here is derived from an EMBL/GenBank/DDBJ whole genome shotgun (WGS) entry which is preliminary data.</text>
</comment>
<name>A0AAW7M0E4_9MICO</name>
<evidence type="ECO:0000259" key="4">
    <source>
        <dbReference type="PROSITE" id="PS50006"/>
    </source>
</evidence>
<dbReference type="AlphaFoldDB" id="A0AAW7M0E4"/>
<feature type="compositionally biased region" description="Low complexity" evidence="2">
    <location>
        <begin position="426"/>
        <end position="454"/>
    </location>
</feature>
<proteinExistence type="predicted"/>
<dbReference type="SMART" id="SM00240">
    <property type="entry name" value="FHA"/>
    <property type="match status" value="1"/>
</dbReference>
<dbReference type="RefSeq" id="WP_301118991.1">
    <property type="nucleotide sequence ID" value="NZ_JAUHPX010000003.1"/>
</dbReference>
<evidence type="ECO:0000313" key="5">
    <source>
        <dbReference type="EMBL" id="MDN4487654.1"/>
    </source>
</evidence>
<feature type="region of interest" description="Disordered" evidence="2">
    <location>
        <begin position="217"/>
        <end position="464"/>
    </location>
</feature>
<dbReference type="InterPro" id="IPR008984">
    <property type="entry name" value="SMAD_FHA_dom_sf"/>
</dbReference>
<reference evidence="5" key="1">
    <citation type="submission" date="2023-06" db="EMBL/GenBank/DDBJ databases">
        <title>Sysu t00039.</title>
        <authorList>
            <person name="Gao L."/>
            <person name="Fang B.-Z."/>
            <person name="Li W.-J."/>
        </authorList>
    </citation>
    <scope>NUCLEOTIDE SEQUENCE</scope>
    <source>
        <strain evidence="5">SYSU T00039</strain>
    </source>
</reference>
<dbReference type="PROSITE" id="PS50006">
    <property type="entry name" value="FHA_DOMAIN"/>
    <property type="match status" value="1"/>
</dbReference>
<sequence length="579" mass="58587">MIPEPLFYAAVGYAVAFVVGYVWMGLTLGAVYRKFGARPSRAWIPVLRYAEVATLTQSGTAGVIVVRVVAALGAAASAIGILMGSATGDALAIGGLGVASVAALAAWVLWILHIHRLGLDHALSAGCTVLGALLPWLWSAIVGWGPAGASTATGPIPLVASRVAADPDVAAEPELPAVAPPGPDDAEESPVPDDAPIEAAPTDAVPTDTVPIAVRRSPYADLAPRDVDEEPQPVRRSPFADLAPPADTPPAQEPAPVTPTFLVVPPLPAPPTEDLPVAAPVANARTEGIASVEPDTPADAPAALPGPDATPAGPVSPYMRGGAAAPPAAPSMVPSFALPVAVEPEPTVEPEAEPEPETEPVPAPSPDPAPAPAPGADVPREATPASSPAAARIALPPAEPIAPPPPAPPRAAEAPPTVLDPVPDEGGSPAWAGGAAFPGMAGAAASSADAPAQDDAAEDDRTQVAARVRERWELVTAEGRAYPLTPPAVLVGRPGGFPPLDGTPRLDIDDATRTVSKSHARLALDQGRWTVEDLGSTNGTYLIDANGGESQVEPGAARVVEGRLAFGDVELELRRRDGA</sequence>
<feature type="domain" description="FHA" evidence="4">
    <location>
        <begin position="489"/>
        <end position="542"/>
    </location>
</feature>
<feature type="transmembrane region" description="Helical" evidence="3">
    <location>
        <begin position="64"/>
        <end position="84"/>
    </location>
</feature>
<keyword evidence="6" id="KW-1185">Reference proteome</keyword>
<feature type="region of interest" description="Disordered" evidence="2">
    <location>
        <begin position="173"/>
        <end position="204"/>
    </location>
</feature>
<dbReference type="EMBL" id="JAUHPX010000003">
    <property type="protein sequence ID" value="MDN4487654.1"/>
    <property type="molecule type" value="Genomic_DNA"/>
</dbReference>
<keyword evidence="3" id="KW-0812">Transmembrane</keyword>
<dbReference type="CDD" id="cd00060">
    <property type="entry name" value="FHA"/>
    <property type="match status" value="1"/>
</dbReference>
<feature type="transmembrane region" description="Helical" evidence="3">
    <location>
        <begin position="90"/>
        <end position="110"/>
    </location>
</feature>
<gene>
    <name evidence="5" type="ORF">QQX10_05665</name>
</gene>
<feature type="compositionally biased region" description="Pro residues" evidence="2">
    <location>
        <begin position="359"/>
        <end position="373"/>
    </location>
</feature>
<keyword evidence="1" id="KW-0597">Phosphoprotein</keyword>